<dbReference type="Pfam" id="PF12836">
    <property type="entry name" value="HHH_3"/>
    <property type="match status" value="1"/>
</dbReference>
<organism evidence="2 3">
    <name type="scientific">Aliidiomarina minuta</name>
    <dbReference type="NCBI Taxonomy" id="880057"/>
    <lineage>
        <taxon>Bacteria</taxon>
        <taxon>Pseudomonadati</taxon>
        <taxon>Pseudomonadota</taxon>
        <taxon>Gammaproteobacteria</taxon>
        <taxon>Alteromonadales</taxon>
        <taxon>Idiomarinaceae</taxon>
        <taxon>Aliidiomarina</taxon>
    </lineage>
</organism>
<dbReference type="EMBL" id="PIPL01000001">
    <property type="protein sequence ID" value="RUO27087.1"/>
    <property type="molecule type" value="Genomic_DNA"/>
</dbReference>
<dbReference type="PANTHER" id="PTHR21180">
    <property type="entry name" value="ENDONUCLEASE/EXONUCLEASE/PHOSPHATASE FAMILY DOMAIN-CONTAINING PROTEIN 1"/>
    <property type="match status" value="1"/>
</dbReference>
<dbReference type="PANTHER" id="PTHR21180:SF32">
    <property type="entry name" value="ENDONUCLEASE_EXONUCLEASE_PHOSPHATASE FAMILY DOMAIN-CONTAINING PROTEIN 1"/>
    <property type="match status" value="1"/>
</dbReference>
<dbReference type="Gene3D" id="1.10.150.280">
    <property type="entry name" value="AF1531-like domain"/>
    <property type="match status" value="1"/>
</dbReference>
<name>A0A432WAA3_9GAMM</name>
<dbReference type="InterPro" id="IPR010994">
    <property type="entry name" value="RuvA_2-like"/>
</dbReference>
<comment type="caution">
    <text evidence="2">The sequence shown here is derived from an EMBL/GenBank/DDBJ whole genome shotgun (WGS) entry which is preliminary data.</text>
</comment>
<evidence type="ECO:0000313" key="2">
    <source>
        <dbReference type="EMBL" id="RUO27087.1"/>
    </source>
</evidence>
<proteinExistence type="predicted"/>
<dbReference type="OrthoDB" id="7510573at2"/>
<dbReference type="NCBIfam" id="TIGR00426">
    <property type="entry name" value="competence protein ComEA helix-hairpin-helix repeat region"/>
    <property type="match status" value="1"/>
</dbReference>
<dbReference type="GO" id="GO:0015628">
    <property type="term" value="P:protein secretion by the type II secretion system"/>
    <property type="evidence" value="ECO:0007669"/>
    <property type="project" value="TreeGrafter"/>
</dbReference>
<dbReference type="GO" id="GO:0015627">
    <property type="term" value="C:type II protein secretion system complex"/>
    <property type="evidence" value="ECO:0007669"/>
    <property type="project" value="TreeGrafter"/>
</dbReference>
<sequence>MFASLLSPLVFATPLMAESVQTGNQAEQAATVNINQASAEQLAKGLQGVGMARAKAIIELREKLGRFTDMEQLLEVRGLGIRVLENNQDRIVL</sequence>
<dbReference type="AlphaFoldDB" id="A0A432WAA3"/>
<reference evidence="2 3" key="1">
    <citation type="journal article" date="2011" name="Front. Microbiol.">
        <title>Genomic signatures of strain selection and enhancement in Bacillus atrophaeus var. globigii, a historical biowarfare simulant.</title>
        <authorList>
            <person name="Gibbons H.S."/>
            <person name="Broomall S.M."/>
            <person name="McNew L.A."/>
            <person name="Daligault H."/>
            <person name="Chapman C."/>
            <person name="Bruce D."/>
            <person name="Karavis M."/>
            <person name="Krepps M."/>
            <person name="McGregor P.A."/>
            <person name="Hong C."/>
            <person name="Park K.H."/>
            <person name="Akmal A."/>
            <person name="Feldman A."/>
            <person name="Lin J.S."/>
            <person name="Chang W.E."/>
            <person name="Higgs B.W."/>
            <person name="Demirev P."/>
            <person name="Lindquist J."/>
            <person name="Liem A."/>
            <person name="Fochler E."/>
            <person name="Read T.D."/>
            <person name="Tapia R."/>
            <person name="Johnson S."/>
            <person name="Bishop-Lilly K.A."/>
            <person name="Detter C."/>
            <person name="Han C."/>
            <person name="Sozhamannan S."/>
            <person name="Rosenzweig C.N."/>
            <person name="Skowronski E.W."/>
        </authorList>
    </citation>
    <scope>NUCLEOTIDE SEQUENCE [LARGE SCALE GENOMIC DNA]</scope>
    <source>
        <strain evidence="2 3">MLST1</strain>
    </source>
</reference>
<protein>
    <submittedName>
        <fullName evidence="2">Competence protein ComEA</fullName>
    </submittedName>
</protein>
<accession>A0A432WAA3</accession>
<evidence type="ECO:0000313" key="3">
    <source>
        <dbReference type="Proteomes" id="UP000288293"/>
    </source>
</evidence>
<dbReference type="InterPro" id="IPR004509">
    <property type="entry name" value="Competence_ComEA_HhH"/>
</dbReference>
<feature type="signal peptide" evidence="1">
    <location>
        <begin position="1"/>
        <end position="17"/>
    </location>
</feature>
<dbReference type="SUPFAM" id="SSF47781">
    <property type="entry name" value="RuvA domain 2-like"/>
    <property type="match status" value="1"/>
</dbReference>
<evidence type="ECO:0000256" key="1">
    <source>
        <dbReference type="SAM" id="SignalP"/>
    </source>
</evidence>
<gene>
    <name evidence="2" type="ORF">CWE09_02570</name>
</gene>
<feature type="chain" id="PRO_5019357214" evidence="1">
    <location>
        <begin position="18"/>
        <end position="93"/>
    </location>
</feature>
<dbReference type="Proteomes" id="UP000288293">
    <property type="component" value="Unassembled WGS sequence"/>
</dbReference>
<dbReference type="InterPro" id="IPR051675">
    <property type="entry name" value="Endo/Exo/Phosphatase_dom_1"/>
</dbReference>
<keyword evidence="1" id="KW-0732">Signal</keyword>
<keyword evidence="3" id="KW-1185">Reference proteome</keyword>